<evidence type="ECO:0000313" key="7">
    <source>
        <dbReference type="EMBL" id="PXV69790.1"/>
    </source>
</evidence>
<dbReference type="Pfam" id="PF02104">
    <property type="entry name" value="SURF1"/>
    <property type="match status" value="1"/>
</dbReference>
<keyword evidence="6" id="KW-1003">Cell membrane</keyword>
<evidence type="ECO:0000256" key="4">
    <source>
        <dbReference type="ARBA" id="ARBA00022989"/>
    </source>
</evidence>
<evidence type="ECO:0000313" key="8">
    <source>
        <dbReference type="Proteomes" id="UP000248330"/>
    </source>
</evidence>
<dbReference type="InterPro" id="IPR002994">
    <property type="entry name" value="Surf1/Shy1"/>
</dbReference>
<protein>
    <recommendedName>
        <fullName evidence="6">SURF1-like protein</fullName>
    </recommendedName>
</protein>
<comment type="subcellular location">
    <subcellularLocation>
        <location evidence="6">Cell membrane</location>
        <topology evidence="6">Multi-pass membrane protein</topology>
    </subcellularLocation>
    <subcellularLocation>
        <location evidence="1">Membrane</location>
    </subcellularLocation>
</comment>
<dbReference type="GO" id="GO:0005886">
    <property type="term" value="C:plasma membrane"/>
    <property type="evidence" value="ECO:0007669"/>
    <property type="project" value="UniProtKB-SubCell"/>
</dbReference>
<name>A0A318EKK7_9GAMM</name>
<feature type="transmembrane region" description="Helical" evidence="6">
    <location>
        <begin position="12"/>
        <end position="31"/>
    </location>
</feature>
<evidence type="ECO:0000256" key="1">
    <source>
        <dbReference type="ARBA" id="ARBA00004370"/>
    </source>
</evidence>
<keyword evidence="3 6" id="KW-0812">Transmembrane</keyword>
<proteinExistence type="inferred from homology"/>
<feature type="transmembrane region" description="Helical" evidence="6">
    <location>
        <begin position="214"/>
        <end position="233"/>
    </location>
</feature>
<dbReference type="Proteomes" id="UP000248330">
    <property type="component" value="Unassembled WGS sequence"/>
</dbReference>
<dbReference type="CDD" id="cd06662">
    <property type="entry name" value="SURF1"/>
    <property type="match status" value="1"/>
</dbReference>
<evidence type="ECO:0000256" key="5">
    <source>
        <dbReference type="ARBA" id="ARBA00023136"/>
    </source>
</evidence>
<keyword evidence="4 6" id="KW-1133">Transmembrane helix</keyword>
<dbReference type="OrthoDB" id="9789940at2"/>
<reference evidence="7 8" key="1">
    <citation type="submission" date="2018-04" db="EMBL/GenBank/DDBJ databases">
        <title>Genomic Encyclopedia of Type Strains, Phase IV (KMG-IV): sequencing the most valuable type-strain genomes for metagenomic binning, comparative biology and taxonomic classification.</title>
        <authorList>
            <person name="Goeker M."/>
        </authorList>
    </citation>
    <scope>NUCLEOTIDE SEQUENCE [LARGE SCALE GENOMIC DNA]</scope>
    <source>
        <strain evidence="7 8">DSM 104150</strain>
    </source>
</reference>
<comment type="similarity">
    <text evidence="2 6">Belongs to the SURF1 family.</text>
</comment>
<evidence type="ECO:0000256" key="2">
    <source>
        <dbReference type="ARBA" id="ARBA00007165"/>
    </source>
</evidence>
<dbReference type="RefSeq" id="WP_110264698.1">
    <property type="nucleotide sequence ID" value="NZ_CAKZQT010000029.1"/>
</dbReference>
<evidence type="ECO:0000256" key="6">
    <source>
        <dbReference type="RuleBase" id="RU363076"/>
    </source>
</evidence>
<accession>A0A318EKK7</accession>
<comment type="caution">
    <text evidence="7">The sequence shown here is derived from an EMBL/GenBank/DDBJ whole genome shotgun (WGS) entry which is preliminary data.</text>
</comment>
<organism evidence="7 8">
    <name type="scientific">Sinimarinibacterium flocculans</name>
    <dbReference type="NCBI Taxonomy" id="985250"/>
    <lineage>
        <taxon>Bacteria</taxon>
        <taxon>Pseudomonadati</taxon>
        <taxon>Pseudomonadota</taxon>
        <taxon>Gammaproteobacteria</taxon>
        <taxon>Nevskiales</taxon>
        <taxon>Nevskiaceae</taxon>
        <taxon>Sinimarinibacterium</taxon>
    </lineage>
</organism>
<dbReference type="AlphaFoldDB" id="A0A318EKK7"/>
<dbReference type="PANTHER" id="PTHR23427">
    <property type="entry name" value="SURFEIT LOCUS PROTEIN"/>
    <property type="match status" value="1"/>
</dbReference>
<dbReference type="PROSITE" id="PS50895">
    <property type="entry name" value="SURF1"/>
    <property type="match status" value="1"/>
</dbReference>
<dbReference type="EMBL" id="QICN01000003">
    <property type="protein sequence ID" value="PXV69790.1"/>
    <property type="molecule type" value="Genomic_DNA"/>
</dbReference>
<keyword evidence="8" id="KW-1185">Reference proteome</keyword>
<dbReference type="InterPro" id="IPR045214">
    <property type="entry name" value="Surf1/Surf4"/>
</dbReference>
<dbReference type="PANTHER" id="PTHR23427:SF2">
    <property type="entry name" value="SURFEIT LOCUS PROTEIN 1"/>
    <property type="match status" value="1"/>
</dbReference>
<gene>
    <name evidence="7" type="ORF">C8D93_103366</name>
</gene>
<sequence length="237" mass="26080">MGNKVFRPKLWALGLTVVLCGAMIALGIWQLGRGQDKAELLARYEAAAERPPREMTAGAWAEPGVIERASVAGRFDGTRQLLLDNQSHERQPGYRVWTPLLLNHGGVVIVDRGWIPAGGDRSKPPPVPVPQGEVRFTGYWRTLPEPGMRLEVDNCAPAPWPRIVQYPTADELRCLYGQSVPGGLFLMDADAPGGYVREWGAGPELSPGKHYGYAAQWFAFAAVLAALFIIYSFRPRT</sequence>
<evidence type="ECO:0000256" key="3">
    <source>
        <dbReference type="ARBA" id="ARBA00022692"/>
    </source>
</evidence>
<keyword evidence="5 6" id="KW-0472">Membrane</keyword>